<dbReference type="InterPro" id="IPR021880">
    <property type="entry name" value="DUF3489"/>
</dbReference>
<gene>
    <name evidence="2" type="ORF">G0P99_06885</name>
</gene>
<organism evidence="2">
    <name type="scientific">Ruegeria sp. PrR005</name>
    <dbReference type="NCBI Taxonomy" id="2706882"/>
    <lineage>
        <taxon>Bacteria</taxon>
        <taxon>Pseudomonadati</taxon>
        <taxon>Pseudomonadota</taxon>
        <taxon>Alphaproteobacteria</taxon>
        <taxon>Rhodobacterales</taxon>
        <taxon>Roseobacteraceae</taxon>
        <taxon>Ruegeria</taxon>
    </lineage>
</organism>
<dbReference type="AlphaFoldDB" id="A0A6B2NQ35"/>
<protein>
    <submittedName>
        <fullName evidence="2">DUF3489 domain-containing protein</fullName>
    </submittedName>
</protein>
<name>A0A6B2NQ35_9RHOB</name>
<evidence type="ECO:0000313" key="2">
    <source>
        <dbReference type="EMBL" id="NDW44677.1"/>
    </source>
</evidence>
<dbReference type="RefSeq" id="WP_164128652.1">
    <property type="nucleotide sequence ID" value="NZ_JAAGOX010000011.1"/>
</dbReference>
<comment type="caution">
    <text evidence="2">The sequence shown here is derived from an EMBL/GenBank/DDBJ whole genome shotgun (WGS) entry which is preliminary data.</text>
</comment>
<accession>A0A6B2NQ35</accession>
<dbReference type="Pfam" id="PF11994">
    <property type="entry name" value="DUF3489"/>
    <property type="match status" value="1"/>
</dbReference>
<feature type="region of interest" description="Disordered" evidence="1">
    <location>
        <begin position="50"/>
        <end position="75"/>
    </location>
</feature>
<dbReference type="EMBL" id="JAAGOX010000011">
    <property type="protein sequence ID" value="NDW44677.1"/>
    <property type="molecule type" value="Genomic_DNA"/>
</dbReference>
<reference evidence="2" key="1">
    <citation type="submission" date="2020-02" db="EMBL/GenBank/DDBJ databases">
        <title>Delineation of the pyrene-degrading pathway in Roseobacter clade bacteria by genomic analysis.</title>
        <authorList>
            <person name="Zhou H."/>
            <person name="Wang H."/>
        </authorList>
    </citation>
    <scope>NUCLEOTIDE SEQUENCE</scope>
    <source>
        <strain evidence="2">PrR005</strain>
    </source>
</reference>
<sequence length="75" mass="8161">MSKTKQTKIDKVTAMLRRPAGATLEALCKATGWQPHSARAALSTLRKKGAEIERRPSENRGCPSTYHLVSGPEAN</sequence>
<evidence type="ECO:0000256" key="1">
    <source>
        <dbReference type="SAM" id="MobiDB-lite"/>
    </source>
</evidence>
<proteinExistence type="predicted"/>